<accession>A0A0E0M8M3</accession>
<evidence type="ECO:0000313" key="1">
    <source>
        <dbReference type="EnsemblPlants" id="OPUNC10G11310.1"/>
    </source>
</evidence>
<dbReference type="Gramene" id="OPUNC10G11310.1">
    <property type="protein sequence ID" value="OPUNC10G11310.1"/>
    <property type="gene ID" value="OPUNC10G11310"/>
</dbReference>
<organism evidence="1">
    <name type="scientific">Oryza punctata</name>
    <name type="common">Red rice</name>
    <dbReference type="NCBI Taxonomy" id="4537"/>
    <lineage>
        <taxon>Eukaryota</taxon>
        <taxon>Viridiplantae</taxon>
        <taxon>Streptophyta</taxon>
        <taxon>Embryophyta</taxon>
        <taxon>Tracheophyta</taxon>
        <taxon>Spermatophyta</taxon>
        <taxon>Magnoliopsida</taxon>
        <taxon>Liliopsida</taxon>
        <taxon>Poales</taxon>
        <taxon>Poaceae</taxon>
        <taxon>BOP clade</taxon>
        <taxon>Oryzoideae</taxon>
        <taxon>Oryzeae</taxon>
        <taxon>Oryzinae</taxon>
        <taxon>Oryza</taxon>
    </lineage>
</organism>
<sequence>MEEDDGTVAVDGGGRRAICTREEDHDMTSRRLRRKLLWASLPDVGQRLHQQGGCVRLGQDQQLAAAPRRLIDQFGKCPTIESSRQHSYVHAHKEKN</sequence>
<reference evidence="1" key="2">
    <citation type="submission" date="2018-05" db="EMBL/GenBank/DDBJ databases">
        <title>OpunRS2 (Oryza punctata Reference Sequence Version 2).</title>
        <authorList>
            <person name="Zhang J."/>
            <person name="Kudrna D."/>
            <person name="Lee S."/>
            <person name="Talag J."/>
            <person name="Welchert J."/>
            <person name="Wing R.A."/>
        </authorList>
    </citation>
    <scope>NUCLEOTIDE SEQUENCE [LARGE SCALE GENOMIC DNA]</scope>
</reference>
<dbReference type="EnsemblPlants" id="OPUNC10G11310.1">
    <property type="protein sequence ID" value="OPUNC10G11310.1"/>
    <property type="gene ID" value="OPUNC10G11310"/>
</dbReference>
<dbReference type="Proteomes" id="UP000026962">
    <property type="component" value="Chromosome 10"/>
</dbReference>
<reference evidence="1" key="1">
    <citation type="submission" date="2015-04" db="UniProtKB">
        <authorList>
            <consortium name="EnsemblPlants"/>
        </authorList>
    </citation>
    <scope>IDENTIFICATION</scope>
</reference>
<keyword evidence="2" id="KW-1185">Reference proteome</keyword>
<dbReference type="AlphaFoldDB" id="A0A0E0M8M3"/>
<name>A0A0E0M8M3_ORYPU</name>
<dbReference type="HOGENOM" id="CLU_171395_1_0_1"/>
<proteinExistence type="predicted"/>
<protein>
    <submittedName>
        <fullName evidence="1">Uncharacterized protein</fullName>
    </submittedName>
</protein>
<evidence type="ECO:0000313" key="2">
    <source>
        <dbReference type="Proteomes" id="UP000026962"/>
    </source>
</evidence>